<evidence type="ECO:0000256" key="2">
    <source>
        <dbReference type="ARBA" id="ARBA00004584"/>
    </source>
</evidence>
<dbReference type="PANTHER" id="PTHR31345">
    <property type="entry name" value="CENTROMERE PROTEIN Q"/>
    <property type="match status" value="1"/>
</dbReference>
<comment type="similarity">
    <text evidence="3">Belongs to the CENP-Q/OKP1 family.</text>
</comment>
<name>A0ABN8S697_9CNID</name>
<feature type="compositionally biased region" description="Polar residues" evidence="9">
    <location>
        <begin position="21"/>
        <end position="31"/>
    </location>
</feature>
<evidence type="ECO:0000256" key="6">
    <source>
        <dbReference type="ARBA" id="ARBA00023242"/>
    </source>
</evidence>
<comment type="caution">
    <text evidence="10">The sequence shown here is derived from an EMBL/GenBank/DDBJ whole genome shotgun (WGS) entry which is preliminary data.</text>
</comment>
<dbReference type="InterPro" id="IPR025212">
    <property type="entry name" value="CAD_CENP-Q"/>
</dbReference>
<evidence type="ECO:0000256" key="3">
    <source>
        <dbReference type="ARBA" id="ARBA00008191"/>
    </source>
</evidence>
<accession>A0ABN8S697</accession>
<dbReference type="PANTHER" id="PTHR31345:SF3">
    <property type="entry name" value="CENTROMERE PROTEIN Q"/>
    <property type="match status" value="1"/>
</dbReference>
<protein>
    <recommendedName>
        <fullName evidence="4">Centromere protein Q</fullName>
    </recommendedName>
</protein>
<feature type="compositionally biased region" description="Basic residues" evidence="9">
    <location>
        <begin position="1"/>
        <end position="18"/>
    </location>
</feature>
<evidence type="ECO:0000256" key="9">
    <source>
        <dbReference type="SAM" id="MobiDB-lite"/>
    </source>
</evidence>
<keyword evidence="7" id="KW-0137">Centromere</keyword>
<organism evidence="10 11">
    <name type="scientific">Porites evermanni</name>
    <dbReference type="NCBI Taxonomy" id="104178"/>
    <lineage>
        <taxon>Eukaryota</taxon>
        <taxon>Metazoa</taxon>
        <taxon>Cnidaria</taxon>
        <taxon>Anthozoa</taxon>
        <taxon>Hexacorallia</taxon>
        <taxon>Scleractinia</taxon>
        <taxon>Fungiina</taxon>
        <taxon>Poritidae</taxon>
        <taxon>Porites</taxon>
    </lineage>
</organism>
<keyword evidence="5" id="KW-0158">Chromosome</keyword>
<feature type="region of interest" description="Disordered" evidence="9">
    <location>
        <begin position="1"/>
        <end position="107"/>
    </location>
</feature>
<comment type="subcellular location">
    <subcellularLocation>
        <location evidence="2">Chromosome</location>
        <location evidence="2">Centromere</location>
    </subcellularLocation>
    <subcellularLocation>
        <location evidence="1">Nucleus</location>
    </subcellularLocation>
</comment>
<proteinExistence type="inferred from homology"/>
<keyword evidence="8" id="KW-0175">Coiled coil</keyword>
<feature type="compositionally biased region" description="Low complexity" evidence="9">
    <location>
        <begin position="46"/>
        <end position="65"/>
    </location>
</feature>
<evidence type="ECO:0000256" key="1">
    <source>
        <dbReference type="ARBA" id="ARBA00004123"/>
    </source>
</evidence>
<evidence type="ECO:0000313" key="11">
    <source>
        <dbReference type="Proteomes" id="UP001159427"/>
    </source>
</evidence>
<reference evidence="10 11" key="1">
    <citation type="submission" date="2022-05" db="EMBL/GenBank/DDBJ databases">
        <authorList>
            <consortium name="Genoscope - CEA"/>
            <person name="William W."/>
        </authorList>
    </citation>
    <scope>NUCLEOTIDE SEQUENCE [LARGE SCALE GENOMIC DNA]</scope>
</reference>
<dbReference type="EMBL" id="CALNXI010002403">
    <property type="protein sequence ID" value="CAH3187261.1"/>
    <property type="molecule type" value="Genomic_DNA"/>
</dbReference>
<evidence type="ECO:0000256" key="5">
    <source>
        <dbReference type="ARBA" id="ARBA00022454"/>
    </source>
</evidence>
<keyword evidence="11" id="KW-1185">Reference proteome</keyword>
<sequence length="311" mass="35489">MAKRRSKIVYAPKSRRRSSGTDRSQSASSYEQDTKETSRRNKRPGANNEAAEAAASNLSSNVENSQQYSNSKVQCETEDTHSEQKVVELKRTYPKRNKTVKADEAPQRIRDMTVTKKAYSKWKPLSSSTKKYTKQVLESTILSIINSVGKESKKNDLQVHLKQLSDRIIKRLDHVKGPTQKGDYSKMEAESHELEDAVISFNRQIEALEKELEEQTRLFEQDEQMLESFINQEQDLQQLHPLLQKQPANEVNLPSFSSAAIPHEMSSIFEIPTSLERSGERLAQSLARLSDRAQQVGFTNWLESLTDRTNS</sequence>
<feature type="coiled-coil region" evidence="8">
    <location>
        <begin position="191"/>
        <end position="225"/>
    </location>
</feature>
<evidence type="ECO:0000256" key="8">
    <source>
        <dbReference type="SAM" id="Coils"/>
    </source>
</evidence>
<feature type="compositionally biased region" description="Basic and acidic residues" evidence="9">
    <location>
        <begin position="78"/>
        <end position="91"/>
    </location>
</feature>
<evidence type="ECO:0000313" key="10">
    <source>
        <dbReference type="EMBL" id="CAH3187261.1"/>
    </source>
</evidence>
<evidence type="ECO:0000256" key="4">
    <source>
        <dbReference type="ARBA" id="ARBA00016397"/>
    </source>
</evidence>
<gene>
    <name evidence="10" type="ORF">PEVE_00017534</name>
</gene>
<keyword evidence="6" id="KW-0539">Nucleus</keyword>
<evidence type="ECO:0000256" key="7">
    <source>
        <dbReference type="ARBA" id="ARBA00023328"/>
    </source>
</evidence>
<dbReference type="Proteomes" id="UP001159427">
    <property type="component" value="Unassembled WGS sequence"/>
</dbReference>